<evidence type="ECO:0000256" key="9">
    <source>
        <dbReference type="SAM" id="MobiDB-lite"/>
    </source>
</evidence>
<protein>
    <recommendedName>
        <fullName evidence="12">Zinc-regulated transporter 1</fullName>
    </recommendedName>
</protein>
<comment type="similarity">
    <text evidence="2 8">Belongs to the ZIP transporter (TC 2.A.5) family.</text>
</comment>
<feature type="transmembrane region" description="Helical" evidence="8">
    <location>
        <begin position="376"/>
        <end position="394"/>
    </location>
</feature>
<keyword evidence="6 8" id="KW-0406">Ion transport</keyword>
<dbReference type="EMBL" id="KN847354">
    <property type="protein sequence ID" value="KIW36519.1"/>
    <property type="molecule type" value="Genomic_DNA"/>
</dbReference>
<dbReference type="GO" id="GO:0071578">
    <property type="term" value="P:zinc ion import across plasma membrane"/>
    <property type="evidence" value="ECO:0007669"/>
    <property type="project" value="TreeGrafter"/>
</dbReference>
<evidence type="ECO:0000256" key="4">
    <source>
        <dbReference type="ARBA" id="ARBA00022692"/>
    </source>
</evidence>
<evidence type="ECO:0000256" key="5">
    <source>
        <dbReference type="ARBA" id="ARBA00022989"/>
    </source>
</evidence>
<keyword evidence="5 8" id="KW-1133">Transmembrane helix</keyword>
<evidence type="ECO:0000256" key="8">
    <source>
        <dbReference type="RuleBase" id="RU362088"/>
    </source>
</evidence>
<keyword evidence="11" id="KW-1185">Reference proteome</keyword>
<feature type="compositionally biased region" description="Basic and acidic residues" evidence="9">
    <location>
        <begin position="189"/>
        <end position="198"/>
    </location>
</feature>
<dbReference type="AlphaFoldDB" id="A0A0D2DLG7"/>
<comment type="caution">
    <text evidence="8">Lacks conserved residue(s) required for the propagation of feature annotation.</text>
</comment>
<feature type="transmembrane region" description="Helical" evidence="8">
    <location>
        <begin position="344"/>
        <end position="364"/>
    </location>
</feature>
<proteinExistence type="inferred from homology"/>
<feature type="transmembrane region" description="Helical" evidence="8">
    <location>
        <begin position="240"/>
        <end position="264"/>
    </location>
</feature>
<feature type="transmembrane region" description="Helical" evidence="8">
    <location>
        <begin position="74"/>
        <end position="97"/>
    </location>
</feature>
<feature type="transmembrane region" description="Helical" evidence="8">
    <location>
        <begin position="121"/>
        <end position="140"/>
    </location>
</feature>
<evidence type="ECO:0000256" key="3">
    <source>
        <dbReference type="ARBA" id="ARBA00022448"/>
    </source>
</evidence>
<dbReference type="GeneID" id="27363304"/>
<evidence type="ECO:0000256" key="6">
    <source>
        <dbReference type="ARBA" id="ARBA00023065"/>
    </source>
</evidence>
<dbReference type="VEuPathDB" id="FungiDB:PV06_11230"/>
<feature type="transmembrane region" description="Helical" evidence="8">
    <location>
        <begin position="304"/>
        <end position="324"/>
    </location>
</feature>
<evidence type="ECO:0000256" key="7">
    <source>
        <dbReference type="ARBA" id="ARBA00023136"/>
    </source>
</evidence>
<dbReference type="GO" id="GO:0005886">
    <property type="term" value="C:plasma membrane"/>
    <property type="evidence" value="ECO:0007669"/>
    <property type="project" value="TreeGrafter"/>
</dbReference>
<reference evidence="10 11" key="1">
    <citation type="submission" date="2015-01" db="EMBL/GenBank/DDBJ databases">
        <title>The Genome Sequence of Exophiala oligosperma CBS72588.</title>
        <authorList>
            <consortium name="The Broad Institute Genomics Platform"/>
            <person name="Cuomo C."/>
            <person name="de Hoog S."/>
            <person name="Gorbushina A."/>
            <person name="Stielow B."/>
            <person name="Teixiera M."/>
            <person name="Abouelleil A."/>
            <person name="Chapman S.B."/>
            <person name="Priest M."/>
            <person name="Young S.K."/>
            <person name="Wortman J."/>
            <person name="Nusbaum C."/>
            <person name="Birren B."/>
        </authorList>
    </citation>
    <scope>NUCLEOTIDE SEQUENCE [LARGE SCALE GENOMIC DNA]</scope>
    <source>
        <strain evidence="10 11">CBS 72588</strain>
    </source>
</reference>
<gene>
    <name evidence="10" type="ORF">PV06_11230</name>
</gene>
<organism evidence="10 11">
    <name type="scientific">Exophiala oligosperma</name>
    <dbReference type="NCBI Taxonomy" id="215243"/>
    <lineage>
        <taxon>Eukaryota</taxon>
        <taxon>Fungi</taxon>
        <taxon>Dikarya</taxon>
        <taxon>Ascomycota</taxon>
        <taxon>Pezizomycotina</taxon>
        <taxon>Eurotiomycetes</taxon>
        <taxon>Chaetothyriomycetidae</taxon>
        <taxon>Chaetothyriales</taxon>
        <taxon>Herpotrichiellaceae</taxon>
        <taxon>Exophiala</taxon>
    </lineage>
</organism>
<dbReference type="PANTHER" id="PTHR11040">
    <property type="entry name" value="ZINC/IRON TRANSPORTER"/>
    <property type="match status" value="1"/>
</dbReference>
<dbReference type="Proteomes" id="UP000053342">
    <property type="component" value="Unassembled WGS sequence"/>
</dbReference>
<evidence type="ECO:0008006" key="12">
    <source>
        <dbReference type="Google" id="ProtNLM"/>
    </source>
</evidence>
<evidence type="ECO:0000256" key="2">
    <source>
        <dbReference type="ARBA" id="ARBA00006939"/>
    </source>
</evidence>
<comment type="subcellular location">
    <subcellularLocation>
        <location evidence="1 8">Membrane</location>
        <topology evidence="1 8">Multi-pass membrane protein</topology>
    </subcellularLocation>
</comment>
<dbReference type="Pfam" id="PF02535">
    <property type="entry name" value="Zip"/>
    <property type="match status" value="1"/>
</dbReference>
<evidence type="ECO:0000313" key="10">
    <source>
        <dbReference type="EMBL" id="KIW36519.1"/>
    </source>
</evidence>
<dbReference type="GO" id="GO:0000006">
    <property type="term" value="F:high-affinity zinc transmembrane transporter activity"/>
    <property type="evidence" value="ECO:0007669"/>
    <property type="project" value="TreeGrafter"/>
</dbReference>
<dbReference type="OrthoDB" id="4521671at2759"/>
<feature type="transmembrane region" description="Helical" evidence="8">
    <location>
        <begin position="40"/>
        <end position="62"/>
    </location>
</feature>
<keyword evidence="4 8" id="KW-0812">Transmembrane</keyword>
<keyword evidence="7 8" id="KW-0472">Membrane</keyword>
<evidence type="ECO:0000256" key="1">
    <source>
        <dbReference type="ARBA" id="ARBA00004141"/>
    </source>
</evidence>
<dbReference type="HOGENOM" id="CLU_027089_0_2_1"/>
<dbReference type="STRING" id="215243.A0A0D2DLG7"/>
<dbReference type="PANTHER" id="PTHR11040:SF32">
    <property type="entry name" value="ZINC-REGULATED TRANSPORTER 1"/>
    <property type="match status" value="1"/>
</dbReference>
<sequence>MSHNFPFGLSDPTCVNLNTASARDVTCYILYTGNEYNGNLGARISSVFVILFVSSAVTYFPVLATRVKRLRIPLYVYLFARYFGTGVIIATGFVHLLDPSYYEIGQNTCVGMTGGWYQYSWPPAIALATVMLTFLMEFLAERYVEKKYGISQHDNVNPTDNHLRSGSVDAAMLRYDLSRRRSVPASAHPEARDDRLELEPSSPQGGLPVSKNTQAVAQDDERDLEEEKDQAAALAFRQQIAAFLILEFGIIFHSVIIGLTLGTAGPEFSVLYPVIVFHQSFEGLGIGARLSAIPFPRRYSWMPWWLCAGYGLTTPIAIAIGLGLRTTYNSNSYTANVVSGLLDAISAGILIYTGLVELMARDFLFSPDRTNNDRKLAFMIISMLLGAGIMSLLGKWA</sequence>
<evidence type="ECO:0000313" key="11">
    <source>
        <dbReference type="Proteomes" id="UP000053342"/>
    </source>
</evidence>
<dbReference type="InterPro" id="IPR004698">
    <property type="entry name" value="Zn/Fe_permease_fun/pln"/>
</dbReference>
<name>A0A0D2DLG7_9EURO</name>
<feature type="region of interest" description="Disordered" evidence="9">
    <location>
        <begin position="181"/>
        <end position="224"/>
    </location>
</feature>
<dbReference type="NCBIfam" id="TIGR00820">
    <property type="entry name" value="zip"/>
    <property type="match status" value="1"/>
</dbReference>
<dbReference type="InterPro" id="IPR003689">
    <property type="entry name" value="ZIP"/>
</dbReference>
<accession>A0A0D2DLG7</accession>
<dbReference type="RefSeq" id="XP_016256735.1">
    <property type="nucleotide sequence ID" value="XM_016412871.1"/>
</dbReference>
<keyword evidence="3 8" id="KW-0813">Transport</keyword>